<comment type="caution">
    <text evidence="3">The sequence shown here is derived from an EMBL/GenBank/DDBJ whole genome shotgun (WGS) entry which is preliminary data.</text>
</comment>
<dbReference type="AlphaFoldDB" id="T1BVY1"/>
<accession>T1BVY1</accession>
<dbReference type="EMBL" id="AUZX01007828">
    <property type="protein sequence ID" value="EQD58055.1"/>
    <property type="molecule type" value="Genomic_DNA"/>
</dbReference>
<evidence type="ECO:0000259" key="2">
    <source>
        <dbReference type="PROSITE" id="PS00715"/>
    </source>
</evidence>
<proteinExistence type="predicted"/>
<feature type="region of interest" description="Disordered" evidence="1">
    <location>
        <begin position="1"/>
        <end position="32"/>
    </location>
</feature>
<organism evidence="3">
    <name type="scientific">mine drainage metagenome</name>
    <dbReference type="NCBI Taxonomy" id="410659"/>
    <lineage>
        <taxon>unclassified sequences</taxon>
        <taxon>metagenomes</taxon>
        <taxon>ecological metagenomes</taxon>
    </lineage>
</organism>
<dbReference type="InterPro" id="IPR013325">
    <property type="entry name" value="RNA_pol_sigma_r2"/>
</dbReference>
<dbReference type="PROSITE" id="PS00715">
    <property type="entry name" value="SIGMA70_1"/>
    <property type="match status" value="1"/>
</dbReference>
<sequence>MENDGPPDEESSGIDDLPAAGEGKAGAVPSGDSTALGLYLRNLRDYPLLSPDEEISLGRKIALGDGAAREKMILSNLRLVVLIAKRFLGRGLAFADLIEEGNIGLMKAVDR</sequence>
<dbReference type="InterPro" id="IPR050813">
    <property type="entry name" value="Sigma-70_Factor"/>
</dbReference>
<evidence type="ECO:0000313" key="3">
    <source>
        <dbReference type="EMBL" id="EQD58055.1"/>
    </source>
</evidence>
<name>T1BVY1_9ZZZZ</name>
<dbReference type="Pfam" id="PF00140">
    <property type="entry name" value="Sigma70_r1_2"/>
    <property type="match status" value="1"/>
</dbReference>
<dbReference type="GO" id="GO:0003677">
    <property type="term" value="F:DNA binding"/>
    <property type="evidence" value="ECO:0007669"/>
    <property type="project" value="InterPro"/>
</dbReference>
<gene>
    <name evidence="3" type="ORF">B1A_10979</name>
</gene>
<dbReference type="Gene3D" id="1.10.601.10">
    <property type="entry name" value="RNA Polymerase Primary Sigma Factor"/>
    <property type="match status" value="1"/>
</dbReference>
<reference evidence="3" key="1">
    <citation type="submission" date="2013-08" db="EMBL/GenBank/DDBJ databases">
        <authorList>
            <person name="Mendez C."/>
            <person name="Richter M."/>
            <person name="Ferrer M."/>
            <person name="Sanchez J."/>
        </authorList>
    </citation>
    <scope>NUCLEOTIDE SEQUENCE</scope>
</reference>
<dbReference type="SUPFAM" id="SSF88946">
    <property type="entry name" value="Sigma2 domain of RNA polymerase sigma factors"/>
    <property type="match status" value="1"/>
</dbReference>
<feature type="compositionally biased region" description="Acidic residues" evidence="1">
    <location>
        <begin position="1"/>
        <end position="13"/>
    </location>
</feature>
<feature type="domain" description="RNA polymerase sigma-70" evidence="2">
    <location>
        <begin position="96"/>
        <end position="109"/>
    </location>
</feature>
<dbReference type="GO" id="GO:0006352">
    <property type="term" value="P:DNA-templated transcription initiation"/>
    <property type="evidence" value="ECO:0007669"/>
    <property type="project" value="InterPro"/>
</dbReference>
<dbReference type="InterPro" id="IPR007627">
    <property type="entry name" value="RNA_pol_sigma70_r2"/>
</dbReference>
<evidence type="ECO:0000256" key="1">
    <source>
        <dbReference type="SAM" id="MobiDB-lite"/>
    </source>
</evidence>
<feature type="non-terminal residue" evidence="3">
    <location>
        <position position="111"/>
    </location>
</feature>
<dbReference type="InterPro" id="IPR009042">
    <property type="entry name" value="RNA_pol_sigma70_r1_2"/>
</dbReference>
<dbReference type="Pfam" id="PF04542">
    <property type="entry name" value="Sigma70_r2"/>
    <property type="match status" value="1"/>
</dbReference>
<dbReference type="PANTHER" id="PTHR30376">
    <property type="entry name" value="SIGMA FACTOR RPOH HEAT SHOCK RELATED"/>
    <property type="match status" value="1"/>
</dbReference>
<dbReference type="GO" id="GO:0016987">
    <property type="term" value="F:sigma factor activity"/>
    <property type="evidence" value="ECO:0007669"/>
    <property type="project" value="InterPro"/>
</dbReference>
<dbReference type="PANTHER" id="PTHR30376:SF3">
    <property type="entry name" value="RNA POLYMERASE SIGMA FACTOR RPOH"/>
    <property type="match status" value="1"/>
</dbReference>
<reference evidence="3" key="2">
    <citation type="journal article" date="2014" name="ISME J.">
        <title>Microbial stratification in low pH oxic and suboxic macroscopic growths along an acid mine drainage.</title>
        <authorList>
            <person name="Mendez-Garcia C."/>
            <person name="Mesa V."/>
            <person name="Sprenger R.R."/>
            <person name="Richter M."/>
            <person name="Diez M.S."/>
            <person name="Solano J."/>
            <person name="Bargiela R."/>
            <person name="Golyshina O.V."/>
            <person name="Manteca A."/>
            <person name="Ramos J.L."/>
            <person name="Gallego J.R."/>
            <person name="Llorente I."/>
            <person name="Martins Dos Santos V.A."/>
            <person name="Jensen O.N."/>
            <person name="Pelaez A.I."/>
            <person name="Sanchez J."/>
            <person name="Ferrer M."/>
        </authorList>
    </citation>
    <scope>NUCLEOTIDE SEQUENCE</scope>
</reference>
<protein>
    <submittedName>
        <fullName evidence="3">RpoD family RNA polymerase sigma factor</fullName>
    </submittedName>
</protein>
<dbReference type="InterPro" id="IPR000943">
    <property type="entry name" value="RNA_pol_sigma70"/>
</dbReference>